<feature type="transmembrane region" description="Helical" evidence="9">
    <location>
        <begin position="173"/>
        <end position="194"/>
    </location>
</feature>
<evidence type="ECO:0000256" key="5">
    <source>
        <dbReference type="ARBA" id="ARBA00022692"/>
    </source>
</evidence>
<evidence type="ECO:0000256" key="7">
    <source>
        <dbReference type="ARBA" id="ARBA00022989"/>
    </source>
</evidence>
<dbReference type="eggNOG" id="COG1115">
    <property type="taxonomic scope" value="Bacteria"/>
</dbReference>
<proteinExistence type="inferred from homology"/>
<dbReference type="HOGENOM" id="CLU_024867_0_1_6"/>
<gene>
    <name evidence="10" type="primary">yaaJ</name>
    <name evidence="10" type="ordered locus">EBL_c33420</name>
</gene>
<feature type="transmembrane region" description="Helical" evidence="9">
    <location>
        <begin position="416"/>
        <end position="438"/>
    </location>
</feature>
<evidence type="ECO:0000256" key="9">
    <source>
        <dbReference type="RuleBase" id="RU363064"/>
    </source>
</evidence>
<keyword evidence="4" id="KW-1003">Cell membrane</keyword>
<comment type="caution">
    <text evidence="9">Lacks conserved residue(s) required for the propagation of feature annotation.</text>
</comment>
<evidence type="ECO:0000256" key="1">
    <source>
        <dbReference type="ARBA" id="ARBA00004651"/>
    </source>
</evidence>
<feature type="transmembrane region" description="Helical" evidence="9">
    <location>
        <begin position="348"/>
        <end position="367"/>
    </location>
</feature>
<evidence type="ECO:0000313" key="10">
    <source>
        <dbReference type="EMBL" id="AFJ48405.1"/>
    </source>
</evidence>
<dbReference type="OrthoDB" id="9806926at2"/>
<accession>I2BD01</accession>
<dbReference type="Proteomes" id="UP000001955">
    <property type="component" value="Chromosome"/>
</dbReference>
<dbReference type="InterPro" id="IPR001463">
    <property type="entry name" value="Na/Ala_symport"/>
</dbReference>
<dbReference type="STRING" id="630626.EBL_c33420"/>
<keyword evidence="11" id="KW-1185">Reference proteome</keyword>
<accession>K6US70</accession>
<evidence type="ECO:0000256" key="4">
    <source>
        <dbReference type="ARBA" id="ARBA00022475"/>
    </source>
</evidence>
<dbReference type="FunFam" id="1.20.1740.10:FF:000004">
    <property type="entry name" value="Sodium:alanine symporter family protein"/>
    <property type="match status" value="1"/>
</dbReference>
<dbReference type="PANTHER" id="PTHR30330:SF1">
    <property type="entry name" value="AMINO-ACID CARRIER PROTEIN ALST"/>
    <property type="match status" value="1"/>
</dbReference>
<keyword evidence="6 9" id="KW-0769">Symport</keyword>
<feature type="transmembrane region" description="Helical" evidence="9">
    <location>
        <begin position="388"/>
        <end position="410"/>
    </location>
</feature>
<feature type="transmembrane region" description="Helical" evidence="9">
    <location>
        <begin position="206"/>
        <end position="227"/>
    </location>
</feature>
<dbReference type="NCBIfam" id="TIGR00835">
    <property type="entry name" value="agcS"/>
    <property type="match status" value="1"/>
</dbReference>
<evidence type="ECO:0000256" key="8">
    <source>
        <dbReference type="ARBA" id="ARBA00023136"/>
    </source>
</evidence>
<evidence type="ECO:0000256" key="2">
    <source>
        <dbReference type="ARBA" id="ARBA00009261"/>
    </source>
</evidence>
<evidence type="ECO:0000256" key="6">
    <source>
        <dbReference type="ARBA" id="ARBA00022847"/>
    </source>
</evidence>
<dbReference type="Gene3D" id="1.20.1740.10">
    <property type="entry name" value="Amino acid/polyamine transporter I"/>
    <property type="match status" value="1"/>
</dbReference>
<dbReference type="RefSeq" id="WP_002464183.1">
    <property type="nucleotide sequence ID" value="NC_017910.1"/>
</dbReference>
<dbReference type="KEGG" id="ebt:EBL_c33420"/>
<feature type="transmembrane region" description="Helical" evidence="9">
    <location>
        <begin position="12"/>
        <end position="34"/>
    </location>
</feature>
<dbReference type="PROSITE" id="PS00873">
    <property type="entry name" value="NA_ALANINE_SYMP"/>
    <property type="match status" value="1"/>
</dbReference>
<dbReference type="GO" id="GO:0005283">
    <property type="term" value="F:amino acid:sodium symporter activity"/>
    <property type="evidence" value="ECO:0007669"/>
    <property type="project" value="InterPro"/>
</dbReference>
<organism evidence="10 11">
    <name type="scientific">Shimwellia blattae (strain ATCC 29907 / DSM 4481 / JCM 1650 / NBRC 105725 / CDC 9005-74)</name>
    <name type="common">Escherichia blattae</name>
    <dbReference type="NCBI Taxonomy" id="630626"/>
    <lineage>
        <taxon>Bacteria</taxon>
        <taxon>Pseudomonadati</taxon>
        <taxon>Pseudomonadota</taxon>
        <taxon>Gammaproteobacteria</taxon>
        <taxon>Enterobacterales</taxon>
        <taxon>Enterobacteriaceae</taxon>
        <taxon>Shimwellia</taxon>
    </lineage>
</organism>
<keyword evidence="7 9" id="KW-1133">Transmembrane helix</keyword>
<dbReference type="AlphaFoldDB" id="I2BD01"/>
<keyword evidence="8 9" id="KW-0472">Membrane</keyword>
<dbReference type="PRINTS" id="PR00175">
    <property type="entry name" value="NAALASMPORT"/>
</dbReference>
<dbReference type="PANTHER" id="PTHR30330">
    <property type="entry name" value="AGSS FAMILY TRANSPORTER, SODIUM-ALANINE"/>
    <property type="match status" value="1"/>
</dbReference>
<dbReference type="EMBL" id="CP001560">
    <property type="protein sequence ID" value="AFJ48405.1"/>
    <property type="molecule type" value="Genomic_DNA"/>
</dbReference>
<name>I2BD01_SHIBC</name>
<comment type="similarity">
    <text evidence="2 9">Belongs to the alanine or glycine:cation symporter (AGCS) (TC 2.A.25) family.</text>
</comment>
<keyword evidence="9" id="KW-0997">Cell inner membrane</keyword>
<sequence>MKDFLYFISEILWGSLVTFLLLGTGLWFTIRTGFVQFRYFRQTRENLKKSTIPRPHGITAFQALCTGLASRVGSGNLTGVALAISAGGPGAVFWMWVAALIGMATCFAECALAQVYKVKDEHGRYRGGPAWYIERGLGMRKMGVLLAIFLLLAFGVVFNAVQSSTIANALHQAFSVPRLGCGIAVAVLCGLVITRGMQGVARVAQWLMPLIAVVWIGTGLIVLISHLDKVPYMLTTIVRGAFGWQEAAAGTAGYTLSQALTNGVQRGLFSNEAGMGSTPNAAAAAASWPPHPASQGFVQMAGVLIDTLLICSATAAIILLSGVGDSPNGEENGIILVQQSLSHLTGPWAGQFIAIVVLLFAFTSIIANYAYAENNLVFLRLGSRGKIWLLRLVVLGMVVLGSVSQITLVWPLADVIMALMVCINLIAILMLSPVVRAVTADYLRQRKLGAVPHFDPHRFPEISHYIESDVWESRPPR</sequence>
<keyword evidence="3 9" id="KW-0813">Transport</keyword>
<dbReference type="GO" id="GO:0005886">
    <property type="term" value="C:plasma membrane"/>
    <property type="evidence" value="ECO:0007669"/>
    <property type="project" value="UniProtKB-SubCell"/>
</dbReference>
<evidence type="ECO:0000256" key="3">
    <source>
        <dbReference type="ARBA" id="ARBA00022448"/>
    </source>
</evidence>
<evidence type="ECO:0000313" key="11">
    <source>
        <dbReference type="Proteomes" id="UP000001955"/>
    </source>
</evidence>
<comment type="subcellular location">
    <subcellularLocation>
        <location evidence="9">Cell inner membrane</location>
        <topology evidence="9">Multi-pass membrane protein</topology>
    </subcellularLocation>
    <subcellularLocation>
        <location evidence="1">Cell membrane</location>
        <topology evidence="1">Multi-pass membrane protein</topology>
    </subcellularLocation>
</comment>
<dbReference type="Pfam" id="PF01235">
    <property type="entry name" value="Na_Ala_symp"/>
    <property type="match status" value="1"/>
</dbReference>
<keyword evidence="5 9" id="KW-0812">Transmembrane</keyword>
<reference evidence="10 11" key="1">
    <citation type="journal article" date="2012" name="J. Bacteriol.">
        <title>Complete genome sequence of the B12-producing Shimwellia blattae strain DSM 4481, isolated from a cockroach.</title>
        <authorList>
            <person name="Brzuszkiewicz E."/>
            <person name="Waschkowitz T."/>
            <person name="Wiezer A."/>
            <person name="Daniel R."/>
        </authorList>
    </citation>
    <scope>NUCLEOTIDE SEQUENCE [LARGE SCALE GENOMIC DNA]</scope>
    <source>
        <strain evidence="11">ATCC 29907 / DSM 4481 / JCM 1650 / NBRC 105725 / CDC 9005-74</strain>
    </source>
</reference>
<protein>
    <submittedName>
        <fullName evidence="10">Putative transporter YaaJ</fullName>
    </submittedName>
</protein>
<feature type="transmembrane region" description="Helical" evidence="9">
    <location>
        <begin position="142"/>
        <end position="161"/>
    </location>
</feature>